<keyword evidence="1" id="KW-0812">Transmembrane</keyword>
<keyword evidence="1" id="KW-1133">Transmembrane helix</keyword>
<name>A0A1G5YVE9_9BACT</name>
<dbReference type="AlphaFoldDB" id="A0A1G5YVE9"/>
<reference evidence="3" key="1">
    <citation type="submission" date="2016-10" db="EMBL/GenBank/DDBJ databases">
        <authorList>
            <person name="Varghese N."/>
            <person name="Submissions S."/>
        </authorList>
    </citation>
    <scope>NUCLEOTIDE SEQUENCE [LARGE SCALE GENOMIC DNA]</scope>
    <source>
        <strain evidence="3">DSM 22703</strain>
    </source>
</reference>
<evidence type="ECO:0000256" key="1">
    <source>
        <dbReference type="SAM" id="Phobius"/>
    </source>
</evidence>
<dbReference type="EMBL" id="FMXE01000021">
    <property type="protein sequence ID" value="SDA86293.1"/>
    <property type="molecule type" value="Genomic_DNA"/>
</dbReference>
<gene>
    <name evidence="2" type="ORF">SAMN03080617_02860</name>
</gene>
<evidence type="ECO:0000313" key="3">
    <source>
        <dbReference type="Proteomes" id="UP000198756"/>
    </source>
</evidence>
<keyword evidence="1" id="KW-0472">Membrane</keyword>
<feature type="transmembrane region" description="Helical" evidence="1">
    <location>
        <begin position="12"/>
        <end position="32"/>
    </location>
</feature>
<organism evidence="2 3">
    <name type="scientific">Algoriphagus alkaliphilus</name>
    <dbReference type="NCBI Taxonomy" id="279824"/>
    <lineage>
        <taxon>Bacteria</taxon>
        <taxon>Pseudomonadati</taxon>
        <taxon>Bacteroidota</taxon>
        <taxon>Cytophagia</taxon>
        <taxon>Cytophagales</taxon>
        <taxon>Cyclobacteriaceae</taxon>
        <taxon>Algoriphagus</taxon>
    </lineage>
</organism>
<accession>A0A1G5YVE9</accession>
<evidence type="ECO:0000313" key="2">
    <source>
        <dbReference type="EMBL" id="SDA86293.1"/>
    </source>
</evidence>
<dbReference type="Proteomes" id="UP000198756">
    <property type="component" value="Unassembled WGS sequence"/>
</dbReference>
<feature type="non-terminal residue" evidence="2">
    <location>
        <position position="1"/>
    </location>
</feature>
<protein>
    <submittedName>
        <fullName evidence="2">Uncharacterized protein</fullName>
    </submittedName>
</protein>
<proteinExistence type="predicted"/>
<sequence>AFDKVHNVSKIQLWVIIWSRFIMIIICTQFIYTPCRILVKTKANKDLSLMKVTQYLTRNPQKLILILNELQSKPNEPCLAIEALAKYCCYETRKRSHYQQDLKIIYR</sequence>
<keyword evidence="3" id="KW-1185">Reference proteome</keyword>